<keyword evidence="5" id="KW-1185">Reference proteome</keyword>
<dbReference type="Gene3D" id="3.40.630.30">
    <property type="match status" value="2"/>
</dbReference>
<name>A0A318L577_9FIRM</name>
<accession>A0A318L577</accession>
<keyword evidence="1 4" id="KW-0808">Transferase</keyword>
<dbReference type="CDD" id="cd04301">
    <property type="entry name" value="NAT_SF"/>
    <property type="match status" value="2"/>
</dbReference>
<dbReference type="PROSITE" id="PS51186">
    <property type="entry name" value="GNAT"/>
    <property type="match status" value="2"/>
</dbReference>
<evidence type="ECO:0000256" key="1">
    <source>
        <dbReference type="ARBA" id="ARBA00022679"/>
    </source>
</evidence>
<reference evidence="4 5" key="1">
    <citation type="submission" date="2018-05" db="EMBL/GenBank/DDBJ databases">
        <title>Genomic Encyclopedia of Type Strains, Phase IV (KMG-IV): sequencing the most valuable type-strain genomes for metagenomic binning, comparative biology and taxonomic classification.</title>
        <authorList>
            <person name="Goeker M."/>
        </authorList>
    </citation>
    <scope>NUCLEOTIDE SEQUENCE [LARGE SCALE GENOMIC DNA]</scope>
    <source>
        <strain evidence="4 5">JC118</strain>
    </source>
</reference>
<comment type="caution">
    <text evidence="4">The sequence shown here is derived from an EMBL/GenBank/DDBJ whole genome shotgun (WGS) entry which is preliminary data.</text>
</comment>
<sequence length="312" mass="36207">MEIKNYSQVYEQGVVDCWNRCCTFDPIDVKKFRKQALFDDNFDESLSWVAVNDERVIGYILATKRKFPYLERGLEPERGWINVIFVDAEYRGMNIGEQLLMRAEMALKSLGVKNITVGAYSPNYFFAGIDADNYPEAICFFEKHGYISGDQHYSMCRDLHGYQLSESTQKKKVEAEAKGYRFIQFNYAYALDLLRFLKDEFGGGWKRNALISMQNDEAEDLILLVLDHDENIVGFCMRKIDGNPMRFGPIGISEKARNAGLGGILLELQMAEMAKKGIYHMYFVTTDEPGRRYYERHGLNVFRSFIDYRKDI</sequence>
<evidence type="ECO:0000259" key="3">
    <source>
        <dbReference type="PROSITE" id="PS51186"/>
    </source>
</evidence>
<evidence type="ECO:0000313" key="5">
    <source>
        <dbReference type="Proteomes" id="UP000247612"/>
    </source>
</evidence>
<keyword evidence="2" id="KW-0012">Acyltransferase</keyword>
<dbReference type="PANTHER" id="PTHR43877">
    <property type="entry name" value="AMINOALKYLPHOSPHONATE N-ACETYLTRANSFERASE-RELATED-RELATED"/>
    <property type="match status" value="1"/>
</dbReference>
<dbReference type="AlphaFoldDB" id="A0A318L577"/>
<dbReference type="Pfam" id="PF00583">
    <property type="entry name" value="Acetyltransf_1"/>
    <property type="match status" value="2"/>
</dbReference>
<dbReference type="InterPro" id="IPR000182">
    <property type="entry name" value="GNAT_dom"/>
</dbReference>
<proteinExistence type="predicted"/>
<dbReference type="SUPFAM" id="SSF55729">
    <property type="entry name" value="Acyl-CoA N-acyltransferases (Nat)"/>
    <property type="match status" value="2"/>
</dbReference>
<dbReference type="RefSeq" id="WP_022938252.1">
    <property type="nucleotide sequence ID" value="NZ_CABKRQ010000005.1"/>
</dbReference>
<organism evidence="4 5">
    <name type="scientific">Dielma fastidiosa</name>
    <dbReference type="NCBI Taxonomy" id="1034346"/>
    <lineage>
        <taxon>Bacteria</taxon>
        <taxon>Bacillati</taxon>
        <taxon>Bacillota</taxon>
        <taxon>Erysipelotrichia</taxon>
        <taxon>Erysipelotrichales</taxon>
        <taxon>Erysipelotrichaceae</taxon>
        <taxon>Dielma</taxon>
    </lineage>
</organism>
<dbReference type="InterPro" id="IPR050832">
    <property type="entry name" value="Bact_Acetyltransf"/>
</dbReference>
<gene>
    <name evidence="4" type="ORF">DES51_103229</name>
</gene>
<feature type="domain" description="N-acetyltransferase" evidence="3">
    <location>
        <begin position="183"/>
        <end position="312"/>
    </location>
</feature>
<dbReference type="GO" id="GO:0016747">
    <property type="term" value="F:acyltransferase activity, transferring groups other than amino-acyl groups"/>
    <property type="evidence" value="ECO:0007669"/>
    <property type="project" value="InterPro"/>
</dbReference>
<dbReference type="OrthoDB" id="273614at2"/>
<evidence type="ECO:0000313" key="4">
    <source>
        <dbReference type="EMBL" id="PXX80633.1"/>
    </source>
</evidence>
<protein>
    <submittedName>
        <fullName evidence="4">Acetyltransferase (GNAT) family protein</fullName>
    </submittedName>
</protein>
<dbReference type="PANTHER" id="PTHR43877:SF2">
    <property type="entry name" value="AMINOALKYLPHOSPHONATE N-ACETYLTRANSFERASE-RELATED"/>
    <property type="match status" value="1"/>
</dbReference>
<dbReference type="EMBL" id="QJKH01000003">
    <property type="protein sequence ID" value="PXX80633.1"/>
    <property type="molecule type" value="Genomic_DNA"/>
</dbReference>
<feature type="domain" description="N-acetyltransferase" evidence="3">
    <location>
        <begin position="1"/>
        <end position="192"/>
    </location>
</feature>
<dbReference type="Proteomes" id="UP000247612">
    <property type="component" value="Unassembled WGS sequence"/>
</dbReference>
<dbReference type="STRING" id="1034346.GCA_000313565_01947"/>
<dbReference type="InterPro" id="IPR016181">
    <property type="entry name" value="Acyl_CoA_acyltransferase"/>
</dbReference>
<evidence type="ECO:0000256" key="2">
    <source>
        <dbReference type="ARBA" id="ARBA00023315"/>
    </source>
</evidence>